<name>W3XHU5_PESFW</name>
<dbReference type="InterPro" id="IPR002347">
    <property type="entry name" value="SDR_fam"/>
</dbReference>
<evidence type="ECO:0000256" key="3">
    <source>
        <dbReference type="ARBA" id="ARBA00023002"/>
    </source>
</evidence>
<dbReference type="eggNOG" id="KOG1208">
    <property type="taxonomic scope" value="Eukaryota"/>
</dbReference>
<dbReference type="PANTHER" id="PTHR24320">
    <property type="entry name" value="RETINOL DEHYDROGENASE"/>
    <property type="match status" value="1"/>
</dbReference>
<dbReference type="InParanoid" id="W3XHU5"/>
<evidence type="ECO:0000256" key="2">
    <source>
        <dbReference type="ARBA" id="ARBA00022857"/>
    </source>
</evidence>
<comment type="similarity">
    <text evidence="1">Belongs to the short-chain dehydrogenases/reductases (SDR) family.</text>
</comment>
<dbReference type="RefSeq" id="XP_007830371.1">
    <property type="nucleotide sequence ID" value="XM_007832180.1"/>
</dbReference>
<organism evidence="4 5">
    <name type="scientific">Pestalotiopsis fici (strain W106-1 / CGMCC3.15140)</name>
    <dbReference type="NCBI Taxonomy" id="1229662"/>
    <lineage>
        <taxon>Eukaryota</taxon>
        <taxon>Fungi</taxon>
        <taxon>Dikarya</taxon>
        <taxon>Ascomycota</taxon>
        <taxon>Pezizomycotina</taxon>
        <taxon>Sordariomycetes</taxon>
        <taxon>Xylariomycetidae</taxon>
        <taxon>Amphisphaeriales</taxon>
        <taxon>Sporocadaceae</taxon>
        <taxon>Pestalotiopsis</taxon>
    </lineage>
</organism>
<accession>W3XHU5</accession>
<proteinExistence type="inferred from homology"/>
<evidence type="ECO:0008006" key="6">
    <source>
        <dbReference type="Google" id="ProtNLM"/>
    </source>
</evidence>
<protein>
    <recommendedName>
        <fullName evidence="6">Oxidoreductase</fullName>
    </recommendedName>
</protein>
<dbReference type="Pfam" id="PF00106">
    <property type="entry name" value="adh_short"/>
    <property type="match status" value="1"/>
</dbReference>
<dbReference type="EMBL" id="KI912110">
    <property type="protein sequence ID" value="ETS85574.1"/>
    <property type="molecule type" value="Genomic_DNA"/>
</dbReference>
<dbReference type="Proteomes" id="UP000030651">
    <property type="component" value="Unassembled WGS sequence"/>
</dbReference>
<dbReference type="PRINTS" id="PR00081">
    <property type="entry name" value="GDHRDH"/>
</dbReference>
<keyword evidence="5" id="KW-1185">Reference proteome</keyword>
<dbReference type="Gene3D" id="3.40.50.720">
    <property type="entry name" value="NAD(P)-binding Rossmann-like Domain"/>
    <property type="match status" value="1"/>
</dbReference>
<dbReference type="GeneID" id="19268612"/>
<evidence type="ECO:0000313" key="5">
    <source>
        <dbReference type="Proteomes" id="UP000030651"/>
    </source>
</evidence>
<sequence>MYKTAPMEKQLLCKIQISFVPQYINTKKSPSFSSAHIEMRPLSYFLPFSNKPNFNPLTDIPDLSRRVCLVTGGNSGLGEATLAALAQHNPQKLYLGARSRPRAEAAVARIRATLKAAEKANIEILDLDLSSFESVKAAAAKVNLEAERLDVLQLNAGIGLVPYATSTDGYETQFATNYLGHALLTQLLLPKLLQTAARPDSDVRVVAVSSALHSRAAPEGILFDELKTSMANRDGVTLYAQAALAKTLFAHELAKRYPQIKSVSLQPGGVRTGIWDGEKVVHWLPWYFVVRPIVWLTGVSSEEGAKTQLWCSFSEDVESGRYYQPIGQPGEEGKLTRDNALAAKLWDWTTGVLQGSGSQWP</sequence>
<keyword evidence="3" id="KW-0560">Oxidoreductase</keyword>
<dbReference type="SUPFAM" id="SSF51735">
    <property type="entry name" value="NAD(P)-binding Rossmann-fold domains"/>
    <property type="match status" value="1"/>
</dbReference>
<gene>
    <name evidence="4" type="ORF">PFICI_03599</name>
</gene>
<dbReference type="GO" id="GO:0016491">
    <property type="term" value="F:oxidoreductase activity"/>
    <property type="evidence" value="ECO:0007669"/>
    <property type="project" value="UniProtKB-KW"/>
</dbReference>
<evidence type="ECO:0000313" key="4">
    <source>
        <dbReference type="EMBL" id="ETS85574.1"/>
    </source>
</evidence>
<dbReference type="HOGENOM" id="CLU_010194_44_6_1"/>
<dbReference type="OrthoDB" id="191139at2759"/>
<evidence type="ECO:0000256" key="1">
    <source>
        <dbReference type="ARBA" id="ARBA00006484"/>
    </source>
</evidence>
<dbReference type="OMA" id="TQLWCTV"/>
<reference evidence="5" key="1">
    <citation type="journal article" date="2015" name="BMC Genomics">
        <title>Genomic and transcriptomic analysis of the endophytic fungus Pestalotiopsis fici reveals its lifestyle and high potential for synthesis of natural products.</title>
        <authorList>
            <person name="Wang X."/>
            <person name="Zhang X."/>
            <person name="Liu L."/>
            <person name="Xiang M."/>
            <person name="Wang W."/>
            <person name="Sun X."/>
            <person name="Che Y."/>
            <person name="Guo L."/>
            <person name="Liu G."/>
            <person name="Guo L."/>
            <person name="Wang C."/>
            <person name="Yin W.B."/>
            <person name="Stadler M."/>
            <person name="Zhang X."/>
            <person name="Liu X."/>
        </authorList>
    </citation>
    <scope>NUCLEOTIDE SEQUENCE [LARGE SCALE GENOMIC DNA]</scope>
    <source>
        <strain evidence="5">W106-1 / CGMCC3.15140</strain>
    </source>
</reference>
<dbReference type="KEGG" id="pfy:PFICI_03599"/>
<dbReference type="PANTHER" id="PTHR24320:SF282">
    <property type="entry name" value="WW DOMAIN-CONTAINING OXIDOREDUCTASE"/>
    <property type="match status" value="1"/>
</dbReference>
<keyword evidence="2" id="KW-0521">NADP</keyword>
<dbReference type="InterPro" id="IPR036291">
    <property type="entry name" value="NAD(P)-bd_dom_sf"/>
</dbReference>
<dbReference type="AlphaFoldDB" id="W3XHU5"/>